<reference evidence="6 7" key="1">
    <citation type="submission" date="2016-10" db="EMBL/GenBank/DDBJ databases">
        <authorList>
            <person name="de Groot N.N."/>
        </authorList>
    </citation>
    <scope>NUCLEOTIDE SEQUENCE [LARGE SCALE GENOMIC DNA]</scope>
    <source>
        <strain evidence="6 7">CGMCC 1.9159</strain>
    </source>
</reference>
<gene>
    <name evidence="6" type="ORF">SAMN04488242_1663</name>
</gene>
<dbReference type="STRING" id="686624.SAMN04488242_1663"/>
<keyword evidence="1" id="KW-0805">Transcription regulation</keyword>
<accession>A0A1G9KJH9</accession>
<dbReference type="Proteomes" id="UP000199475">
    <property type="component" value="Unassembled WGS sequence"/>
</dbReference>
<sequence length="202" mass="22407">MSAAPRTKRGEATRAKIIASAQEAFAQYGFHEASIVKITEGAGVAMGTFYLYFPGKLELFREVVFDLNRRLRHAMSRGSAGATNRLDAERGGFRAYFDFLARHPEVYPIIREAWFVAPDALRLHYERIATGYVKALRDASASGEIADVDPEVAAWALMGVGEMLGMRYQAWPDPDRASDAIPDDVFEACMQLVTNALQPVRS</sequence>
<evidence type="ECO:0000313" key="6">
    <source>
        <dbReference type="EMBL" id="SDL49674.1"/>
    </source>
</evidence>
<dbReference type="InterPro" id="IPR050109">
    <property type="entry name" value="HTH-type_TetR-like_transc_reg"/>
</dbReference>
<evidence type="ECO:0000256" key="3">
    <source>
        <dbReference type="ARBA" id="ARBA00023163"/>
    </source>
</evidence>
<proteinExistence type="predicted"/>
<evidence type="ECO:0000256" key="1">
    <source>
        <dbReference type="ARBA" id="ARBA00023015"/>
    </source>
</evidence>
<keyword evidence="7" id="KW-1185">Reference proteome</keyword>
<evidence type="ECO:0000256" key="2">
    <source>
        <dbReference type="ARBA" id="ARBA00023125"/>
    </source>
</evidence>
<evidence type="ECO:0000313" key="7">
    <source>
        <dbReference type="Proteomes" id="UP000199475"/>
    </source>
</evidence>
<dbReference type="PRINTS" id="PR00455">
    <property type="entry name" value="HTHTETR"/>
</dbReference>
<dbReference type="InterPro" id="IPR036271">
    <property type="entry name" value="Tet_transcr_reg_TetR-rel_C_sf"/>
</dbReference>
<dbReference type="GO" id="GO:0003700">
    <property type="term" value="F:DNA-binding transcription factor activity"/>
    <property type="evidence" value="ECO:0007669"/>
    <property type="project" value="TreeGrafter"/>
</dbReference>
<dbReference type="EMBL" id="FNGP01000003">
    <property type="protein sequence ID" value="SDL49674.1"/>
    <property type="molecule type" value="Genomic_DNA"/>
</dbReference>
<name>A0A1G9KJH9_9ACTN</name>
<dbReference type="SUPFAM" id="SSF48498">
    <property type="entry name" value="Tetracyclin repressor-like, C-terminal domain"/>
    <property type="match status" value="1"/>
</dbReference>
<keyword evidence="3" id="KW-0804">Transcription</keyword>
<dbReference type="Pfam" id="PF00440">
    <property type="entry name" value="TetR_N"/>
    <property type="match status" value="1"/>
</dbReference>
<dbReference type="Gene3D" id="1.10.357.10">
    <property type="entry name" value="Tetracycline Repressor, domain 2"/>
    <property type="match status" value="1"/>
</dbReference>
<keyword evidence="2 4" id="KW-0238">DNA-binding</keyword>
<dbReference type="OrthoDB" id="5112469at2"/>
<dbReference type="PROSITE" id="PS50977">
    <property type="entry name" value="HTH_TETR_2"/>
    <property type="match status" value="1"/>
</dbReference>
<dbReference type="GO" id="GO:0000976">
    <property type="term" value="F:transcription cis-regulatory region binding"/>
    <property type="evidence" value="ECO:0007669"/>
    <property type="project" value="TreeGrafter"/>
</dbReference>
<dbReference type="InterPro" id="IPR023772">
    <property type="entry name" value="DNA-bd_HTH_TetR-type_CS"/>
</dbReference>
<dbReference type="PANTHER" id="PTHR30055:SF234">
    <property type="entry name" value="HTH-TYPE TRANSCRIPTIONAL REGULATOR BETI"/>
    <property type="match status" value="1"/>
</dbReference>
<dbReference type="InterPro" id="IPR009057">
    <property type="entry name" value="Homeodomain-like_sf"/>
</dbReference>
<dbReference type="RefSeq" id="WP_093250960.1">
    <property type="nucleotide sequence ID" value="NZ_FNGP01000003.1"/>
</dbReference>
<dbReference type="Gene3D" id="1.10.10.60">
    <property type="entry name" value="Homeodomain-like"/>
    <property type="match status" value="1"/>
</dbReference>
<evidence type="ECO:0000259" key="5">
    <source>
        <dbReference type="PROSITE" id="PS50977"/>
    </source>
</evidence>
<organism evidence="6 7">
    <name type="scientific">Tessaracoccus oleiagri</name>
    <dbReference type="NCBI Taxonomy" id="686624"/>
    <lineage>
        <taxon>Bacteria</taxon>
        <taxon>Bacillati</taxon>
        <taxon>Actinomycetota</taxon>
        <taxon>Actinomycetes</taxon>
        <taxon>Propionibacteriales</taxon>
        <taxon>Propionibacteriaceae</taxon>
        <taxon>Tessaracoccus</taxon>
    </lineage>
</organism>
<dbReference type="PANTHER" id="PTHR30055">
    <property type="entry name" value="HTH-TYPE TRANSCRIPTIONAL REGULATOR RUTR"/>
    <property type="match status" value="1"/>
</dbReference>
<evidence type="ECO:0000256" key="4">
    <source>
        <dbReference type="PROSITE-ProRule" id="PRU00335"/>
    </source>
</evidence>
<feature type="domain" description="HTH tetR-type" evidence="5">
    <location>
        <begin position="11"/>
        <end position="71"/>
    </location>
</feature>
<protein>
    <submittedName>
        <fullName evidence="6">Transcriptional regulator, TetR family</fullName>
    </submittedName>
</protein>
<dbReference type="PROSITE" id="PS01081">
    <property type="entry name" value="HTH_TETR_1"/>
    <property type="match status" value="1"/>
</dbReference>
<dbReference type="AlphaFoldDB" id="A0A1G9KJH9"/>
<dbReference type="InterPro" id="IPR001647">
    <property type="entry name" value="HTH_TetR"/>
</dbReference>
<dbReference type="SUPFAM" id="SSF46689">
    <property type="entry name" value="Homeodomain-like"/>
    <property type="match status" value="1"/>
</dbReference>
<feature type="DNA-binding region" description="H-T-H motif" evidence="4">
    <location>
        <begin position="34"/>
        <end position="53"/>
    </location>
</feature>